<dbReference type="RefSeq" id="WP_133342910.1">
    <property type="nucleotide sequence ID" value="NZ_SMZO01000021.1"/>
</dbReference>
<dbReference type="InterPro" id="IPR036909">
    <property type="entry name" value="Cyt_c-like_dom_sf"/>
</dbReference>
<feature type="domain" description="Cytochrome c" evidence="6">
    <location>
        <begin position="28"/>
        <end position="135"/>
    </location>
</feature>
<comment type="caution">
    <text evidence="7">The sequence shown here is derived from an EMBL/GenBank/DDBJ whole genome shotgun (WGS) entry which is preliminary data.</text>
</comment>
<protein>
    <submittedName>
        <fullName evidence="7">C-type cytochrome</fullName>
    </submittedName>
</protein>
<dbReference type="PROSITE" id="PS51007">
    <property type="entry name" value="CYTC"/>
    <property type="match status" value="1"/>
</dbReference>
<organism evidence="7 8">
    <name type="scientific">Meridianimarinicoccus aquatilis</name>
    <dbReference type="NCBI Taxonomy" id="2552766"/>
    <lineage>
        <taxon>Bacteria</taxon>
        <taxon>Pseudomonadati</taxon>
        <taxon>Pseudomonadota</taxon>
        <taxon>Alphaproteobacteria</taxon>
        <taxon>Rhodobacterales</taxon>
        <taxon>Paracoccaceae</taxon>
        <taxon>Meridianimarinicoccus</taxon>
    </lineage>
</organism>
<name>A0A4R6AZE5_9RHOB</name>
<dbReference type="Proteomes" id="UP000294562">
    <property type="component" value="Unassembled WGS sequence"/>
</dbReference>
<evidence type="ECO:0000256" key="3">
    <source>
        <dbReference type="ARBA" id="ARBA00023004"/>
    </source>
</evidence>
<keyword evidence="1 4" id="KW-0349">Heme</keyword>
<dbReference type="EMBL" id="SMZO01000021">
    <property type="protein sequence ID" value="TDL87806.1"/>
    <property type="molecule type" value="Genomic_DNA"/>
</dbReference>
<evidence type="ECO:0000256" key="1">
    <source>
        <dbReference type="ARBA" id="ARBA00022617"/>
    </source>
</evidence>
<dbReference type="AlphaFoldDB" id="A0A4R6AZE5"/>
<keyword evidence="5" id="KW-0732">Signal</keyword>
<evidence type="ECO:0000256" key="4">
    <source>
        <dbReference type="PROSITE-ProRule" id="PRU00433"/>
    </source>
</evidence>
<keyword evidence="8" id="KW-1185">Reference proteome</keyword>
<reference evidence="7 8" key="1">
    <citation type="submission" date="2019-03" db="EMBL/GenBank/DDBJ databases">
        <title>Rhodobacteraceae bacterium SM1902, a new member of the family Rhodobacteraceae isolated from Yantai.</title>
        <authorList>
            <person name="Sun Y."/>
        </authorList>
    </citation>
    <scope>NUCLEOTIDE SEQUENCE [LARGE SCALE GENOMIC DNA]</scope>
    <source>
        <strain evidence="7 8">SM1902</strain>
    </source>
</reference>
<dbReference type="GO" id="GO:0009055">
    <property type="term" value="F:electron transfer activity"/>
    <property type="evidence" value="ECO:0007669"/>
    <property type="project" value="InterPro"/>
</dbReference>
<evidence type="ECO:0000256" key="5">
    <source>
        <dbReference type="SAM" id="SignalP"/>
    </source>
</evidence>
<dbReference type="PROSITE" id="PS51257">
    <property type="entry name" value="PROKAR_LIPOPROTEIN"/>
    <property type="match status" value="1"/>
</dbReference>
<dbReference type="InterPro" id="IPR009056">
    <property type="entry name" value="Cyt_c-like_dom"/>
</dbReference>
<dbReference type="Gene3D" id="1.10.760.10">
    <property type="entry name" value="Cytochrome c-like domain"/>
    <property type="match status" value="1"/>
</dbReference>
<dbReference type="OrthoDB" id="5514238at2"/>
<feature type="signal peptide" evidence="5">
    <location>
        <begin position="1"/>
        <end position="21"/>
    </location>
</feature>
<dbReference type="GO" id="GO:0020037">
    <property type="term" value="F:heme binding"/>
    <property type="evidence" value="ECO:0007669"/>
    <property type="project" value="InterPro"/>
</dbReference>
<keyword evidence="3 4" id="KW-0408">Iron</keyword>
<evidence type="ECO:0000313" key="8">
    <source>
        <dbReference type="Proteomes" id="UP000294562"/>
    </source>
</evidence>
<proteinExistence type="predicted"/>
<keyword evidence="2 4" id="KW-0479">Metal-binding</keyword>
<dbReference type="GO" id="GO:0046872">
    <property type="term" value="F:metal ion binding"/>
    <property type="evidence" value="ECO:0007669"/>
    <property type="project" value="UniProtKB-KW"/>
</dbReference>
<dbReference type="Pfam" id="PF00034">
    <property type="entry name" value="Cytochrom_C"/>
    <property type="match status" value="1"/>
</dbReference>
<dbReference type="SUPFAM" id="SSF46626">
    <property type="entry name" value="Cytochrome c"/>
    <property type="match status" value="1"/>
</dbReference>
<evidence type="ECO:0000259" key="6">
    <source>
        <dbReference type="PROSITE" id="PS51007"/>
    </source>
</evidence>
<accession>A0A4R6AZE5</accession>
<evidence type="ECO:0000313" key="7">
    <source>
        <dbReference type="EMBL" id="TDL87806.1"/>
    </source>
</evidence>
<evidence type="ECO:0000256" key="2">
    <source>
        <dbReference type="ARBA" id="ARBA00022723"/>
    </source>
</evidence>
<gene>
    <name evidence="7" type="ORF">E2L05_10725</name>
</gene>
<feature type="chain" id="PRO_5020963692" evidence="5">
    <location>
        <begin position="22"/>
        <end position="136"/>
    </location>
</feature>
<sequence length="136" mass="14334">MRVSKFGVVSGACACAILALAACQTPIIESPVPKQDFADYCASCHGVDAKGNGPAAANLAVAPPDLTTLSARNGGEYPLVMVMSQIDGYGRDGSMPEFGSYLLEDRKVLVETSPGVETPAPERLVLMARYLESLQR</sequence>